<evidence type="ECO:0000256" key="1">
    <source>
        <dbReference type="SAM" id="Phobius"/>
    </source>
</evidence>
<protein>
    <submittedName>
        <fullName evidence="2">Uncharacterized protein</fullName>
    </submittedName>
</protein>
<accession>A0A3M8P5S6</accession>
<evidence type="ECO:0000313" key="3">
    <source>
        <dbReference type="Proteomes" id="UP000275473"/>
    </source>
</evidence>
<feature type="transmembrane region" description="Helical" evidence="1">
    <location>
        <begin position="45"/>
        <end position="67"/>
    </location>
</feature>
<keyword evidence="3" id="KW-1185">Reference proteome</keyword>
<keyword evidence="1" id="KW-0812">Transmembrane</keyword>
<dbReference type="Proteomes" id="UP000275473">
    <property type="component" value="Unassembled WGS sequence"/>
</dbReference>
<proteinExistence type="predicted"/>
<gene>
    <name evidence="2" type="ORF">EEX84_11610</name>
</gene>
<feature type="transmembrane region" description="Helical" evidence="1">
    <location>
        <begin position="117"/>
        <end position="144"/>
    </location>
</feature>
<feature type="transmembrane region" description="Helical" evidence="1">
    <location>
        <begin position="156"/>
        <end position="181"/>
    </location>
</feature>
<sequence length="187" mass="20126">MTQPPATQKQVLSWMILIVGTLLLLYITPSILITVLLPFWKPEDFSAVSAMFALVALGFAAVTAWAMKRSYRSLKYRKAKSPAPAKTPVPAASEKEASFLSTKEAAPTETKTLIWPWLVIGCGALLLISSGPAVVMLPIAPLFLAAMSTDSGNTPAYVSVSIVMIGYGMMIAYAVLLFFAVKALRAR</sequence>
<dbReference type="EMBL" id="RIAX01000008">
    <property type="protein sequence ID" value="RNF39027.1"/>
    <property type="molecule type" value="Genomic_DNA"/>
</dbReference>
<dbReference type="OrthoDB" id="2868055at2"/>
<dbReference type="AlphaFoldDB" id="A0A3M8P5S6"/>
<reference evidence="2 3" key="1">
    <citation type="journal article" date="2018" name="Int. J. Syst. Evol. Microbiol.">
        <title>Planococcus salinus sp. nov., a moderately halophilic bacterium isolated from a saline-alkali soil.</title>
        <authorList>
            <person name="Gan L."/>
        </authorList>
    </citation>
    <scope>NUCLEOTIDE SEQUENCE [LARGE SCALE GENOMIC DNA]</scope>
    <source>
        <strain evidence="2 3">LCB217</strain>
    </source>
</reference>
<name>A0A3M8P5S6_9BACL</name>
<keyword evidence="1" id="KW-1133">Transmembrane helix</keyword>
<dbReference type="RefSeq" id="WP_123165809.1">
    <property type="nucleotide sequence ID" value="NZ_RIAX01000008.1"/>
</dbReference>
<organism evidence="2 3">
    <name type="scientific">Planococcus salinus</name>
    <dbReference type="NCBI Taxonomy" id="1848460"/>
    <lineage>
        <taxon>Bacteria</taxon>
        <taxon>Bacillati</taxon>
        <taxon>Bacillota</taxon>
        <taxon>Bacilli</taxon>
        <taxon>Bacillales</taxon>
        <taxon>Caryophanaceae</taxon>
        <taxon>Planococcus</taxon>
    </lineage>
</organism>
<evidence type="ECO:0000313" key="2">
    <source>
        <dbReference type="EMBL" id="RNF39027.1"/>
    </source>
</evidence>
<keyword evidence="1" id="KW-0472">Membrane</keyword>
<feature type="transmembrane region" description="Helical" evidence="1">
    <location>
        <begin position="12"/>
        <end position="39"/>
    </location>
</feature>
<comment type="caution">
    <text evidence="2">The sequence shown here is derived from an EMBL/GenBank/DDBJ whole genome shotgun (WGS) entry which is preliminary data.</text>
</comment>